<dbReference type="CDD" id="cd08645">
    <property type="entry name" value="FMT_core_GART"/>
    <property type="match status" value="1"/>
</dbReference>
<evidence type="ECO:0000259" key="5">
    <source>
        <dbReference type="Pfam" id="PF00551"/>
    </source>
</evidence>
<keyword evidence="3 4" id="KW-0658">Purine biosynthesis</keyword>
<dbReference type="AlphaFoldDB" id="A0A3Q8ER59"/>
<dbReference type="Gene3D" id="3.40.50.170">
    <property type="entry name" value="Formyl transferase, N-terminal domain"/>
    <property type="match status" value="1"/>
</dbReference>
<reference evidence="6 7" key="1">
    <citation type="journal article" date="2018" name="Parasitology">
        <title>The reduced genome of Candidatus Kinetoplastibacterium sorsogonicusi, the endosymbiont of Kentomonas sorsogonicus (Trypanosomatidae): loss of the haem-synthesis pathway.</title>
        <authorList>
            <person name="Silva F.M."/>
            <person name="Kostygov A.Y."/>
            <person name="Spodareva V.V."/>
            <person name="Butenko A."/>
            <person name="Tossou R."/>
            <person name="Lukes J."/>
            <person name="Yurchenko V."/>
            <person name="Alves J.M.P."/>
        </authorList>
    </citation>
    <scope>NUCLEOTIDE SEQUENCE [LARGE SCALE GENOMIC DNA]</scope>
    <source>
        <strain evidence="6 7">MF-08</strain>
    </source>
</reference>
<keyword evidence="7" id="KW-1185">Reference proteome</keyword>
<evidence type="ECO:0000256" key="3">
    <source>
        <dbReference type="ARBA" id="ARBA00022755"/>
    </source>
</evidence>
<dbReference type="GO" id="GO:0004644">
    <property type="term" value="F:phosphoribosylglycinamide formyltransferase activity"/>
    <property type="evidence" value="ECO:0007669"/>
    <property type="project" value="UniProtKB-UniRule"/>
</dbReference>
<dbReference type="Proteomes" id="UP000266796">
    <property type="component" value="Chromosome"/>
</dbReference>
<dbReference type="InterPro" id="IPR002376">
    <property type="entry name" value="Formyl_transf_N"/>
</dbReference>
<sequence>MTINTQQNRKKLVILISGRGSNMLALLKANITNKWPAEICCVISNNLNAEGIKSAQSLGINTKIINHLDYNSREEFDEALLKEIDKSNPDYIILAGFMRILTETFVKYYYGRLINIHPSLLPLFKGLNTHERVLNSGLCFHGCTVHFVTPLLDDGPIIAQGIVPVYLDDTIDTLSNRVLQIEHITLVNTVEWLIYDYIQLNGNIVKIKNKKHKLFIME</sequence>
<feature type="active site" description="Proton donor" evidence="4">
    <location>
        <position position="117"/>
    </location>
</feature>
<comment type="function">
    <text evidence="4">Catalyzes the transfer of a formyl group from 10-formyltetrahydrofolate to 5-phospho-ribosyl-glycinamide (GAR), producing 5-phospho-ribosyl-N-formylglycinamide (FGAR) and tetrahydrofolate.</text>
</comment>
<evidence type="ECO:0000313" key="7">
    <source>
        <dbReference type="Proteomes" id="UP000266796"/>
    </source>
</evidence>
<evidence type="ECO:0000256" key="1">
    <source>
        <dbReference type="ARBA" id="ARBA00005054"/>
    </source>
</evidence>
<proteinExistence type="inferred from homology"/>
<feature type="site" description="Raises pKa of active site His" evidence="4">
    <location>
        <position position="153"/>
    </location>
</feature>
<dbReference type="PANTHER" id="PTHR43369:SF2">
    <property type="entry name" value="PHOSPHORIBOSYLGLYCINAMIDE FORMYLTRANSFERASE"/>
    <property type="match status" value="1"/>
</dbReference>
<dbReference type="EMBL" id="CP025628">
    <property type="protein sequence ID" value="AWD32346.1"/>
    <property type="molecule type" value="Genomic_DNA"/>
</dbReference>
<dbReference type="InterPro" id="IPR036477">
    <property type="entry name" value="Formyl_transf_N_sf"/>
</dbReference>
<dbReference type="SUPFAM" id="SSF53328">
    <property type="entry name" value="Formyltransferase"/>
    <property type="match status" value="1"/>
</dbReference>
<feature type="binding site" evidence="4">
    <location>
        <position position="115"/>
    </location>
    <ligand>
        <name>(6R)-10-formyltetrahydrofolate</name>
        <dbReference type="ChEBI" id="CHEBI:195366"/>
    </ligand>
</feature>
<feature type="binding site" evidence="4">
    <location>
        <begin position="98"/>
        <end position="101"/>
    </location>
    <ligand>
        <name>(6R)-10-formyltetrahydrofolate</name>
        <dbReference type="ChEBI" id="CHEBI:195366"/>
    </ligand>
</feature>
<gene>
    <name evidence="4 6" type="primary">purN</name>
    <name evidence="6" type="ORF">CKSOR_00223</name>
</gene>
<accession>A0A3Q8ER59</accession>
<feature type="domain" description="Formyl transferase N-terminal" evidence="5">
    <location>
        <begin position="10"/>
        <end position="189"/>
    </location>
</feature>
<name>A0A3Q8ER59_9PROT</name>
<protein>
    <recommendedName>
        <fullName evidence="4">Phosphoribosylglycinamide formyltransferase</fullName>
        <ecNumber evidence="4">2.1.2.2</ecNumber>
    </recommendedName>
    <alternativeName>
        <fullName evidence="4">5'-phosphoribosylglycinamide transformylase</fullName>
    </alternativeName>
    <alternativeName>
        <fullName evidence="4">GAR transformylase</fullName>
        <shortName evidence="4">GART</shortName>
    </alternativeName>
</protein>
<dbReference type="KEGG" id="kso:CKSOR_00223"/>
<dbReference type="InterPro" id="IPR004607">
    <property type="entry name" value="GART"/>
</dbReference>
<dbReference type="HAMAP" id="MF_01930">
    <property type="entry name" value="PurN"/>
    <property type="match status" value="1"/>
</dbReference>
<comment type="pathway">
    <text evidence="1 4">Purine metabolism; IMP biosynthesis via de novo pathway; N(2)-formyl-N(1)-(5-phospho-D-ribosyl)glycinamide from N(1)-(5-phospho-D-ribosyl)glycinamide (10-formyl THF route): step 1/1.</text>
</comment>
<evidence type="ECO:0000256" key="4">
    <source>
        <dbReference type="HAMAP-Rule" id="MF_01930"/>
    </source>
</evidence>
<dbReference type="UniPathway" id="UPA00074">
    <property type="reaction ID" value="UER00126"/>
</dbReference>
<dbReference type="NCBIfam" id="TIGR00639">
    <property type="entry name" value="PurN"/>
    <property type="match status" value="1"/>
</dbReference>
<comment type="similarity">
    <text evidence="4">Belongs to the GART family.</text>
</comment>
<feature type="binding site" evidence="4">
    <location>
        <begin position="20"/>
        <end position="22"/>
    </location>
    <ligand>
        <name>N(1)-(5-phospho-beta-D-ribosyl)glycinamide</name>
        <dbReference type="ChEBI" id="CHEBI:143788"/>
    </ligand>
</feature>
<dbReference type="GO" id="GO:0006189">
    <property type="term" value="P:'de novo' IMP biosynthetic process"/>
    <property type="evidence" value="ECO:0007669"/>
    <property type="project" value="UniProtKB-UniRule"/>
</dbReference>
<dbReference type="GO" id="GO:0005829">
    <property type="term" value="C:cytosol"/>
    <property type="evidence" value="ECO:0007669"/>
    <property type="project" value="TreeGrafter"/>
</dbReference>
<evidence type="ECO:0000313" key="6">
    <source>
        <dbReference type="EMBL" id="AWD32346.1"/>
    </source>
</evidence>
<keyword evidence="2 4" id="KW-0808">Transferase</keyword>
<evidence type="ECO:0000256" key="2">
    <source>
        <dbReference type="ARBA" id="ARBA00022679"/>
    </source>
</evidence>
<comment type="catalytic activity">
    <reaction evidence="4">
        <text>N(1)-(5-phospho-beta-D-ribosyl)glycinamide + (6R)-10-formyltetrahydrofolate = N(2)-formyl-N(1)-(5-phospho-beta-D-ribosyl)glycinamide + (6S)-5,6,7,8-tetrahydrofolate + H(+)</text>
        <dbReference type="Rhea" id="RHEA:15053"/>
        <dbReference type="ChEBI" id="CHEBI:15378"/>
        <dbReference type="ChEBI" id="CHEBI:57453"/>
        <dbReference type="ChEBI" id="CHEBI:143788"/>
        <dbReference type="ChEBI" id="CHEBI:147286"/>
        <dbReference type="ChEBI" id="CHEBI:195366"/>
        <dbReference type="EC" id="2.1.2.2"/>
    </reaction>
</comment>
<dbReference type="EC" id="2.1.2.2" evidence="4"/>
<dbReference type="RefSeq" id="WP_161539532.1">
    <property type="nucleotide sequence ID" value="NZ_CP025628.1"/>
</dbReference>
<feature type="binding site" evidence="4">
    <location>
        <position position="73"/>
    </location>
    <ligand>
        <name>(6R)-10-formyltetrahydrofolate</name>
        <dbReference type="ChEBI" id="CHEBI:195366"/>
    </ligand>
</feature>
<dbReference type="PANTHER" id="PTHR43369">
    <property type="entry name" value="PHOSPHORIBOSYLGLYCINAMIDE FORMYLTRANSFERASE"/>
    <property type="match status" value="1"/>
</dbReference>
<organism evidence="6 7">
    <name type="scientific">Candidatus Kinetoplastidibacterium kentomonadis</name>
    <dbReference type="NCBI Taxonomy" id="1576550"/>
    <lineage>
        <taxon>Bacteria</taxon>
        <taxon>Pseudomonadati</taxon>
        <taxon>Pseudomonadota</taxon>
        <taxon>Betaproteobacteria</taxon>
        <taxon>Candidatus Kinetoplastidibacterium</taxon>
    </lineage>
</organism>
<dbReference type="Pfam" id="PF00551">
    <property type="entry name" value="Formyl_trans_N"/>
    <property type="match status" value="1"/>
</dbReference>